<dbReference type="GO" id="GO:0008270">
    <property type="term" value="F:zinc ion binding"/>
    <property type="evidence" value="ECO:0007669"/>
    <property type="project" value="UniProtKB-KW"/>
</dbReference>
<dbReference type="FunFam" id="3.30.160.60:FF:002343">
    <property type="entry name" value="Zinc finger protein 33A"/>
    <property type="match status" value="1"/>
</dbReference>
<dbReference type="FunFam" id="3.30.160.60:FF:000071">
    <property type="entry name" value="Putative zinc finger protein 143"/>
    <property type="match status" value="1"/>
</dbReference>
<dbReference type="OrthoDB" id="6077919at2759"/>
<dbReference type="AlphaFoldDB" id="A0A8J4YFM7"/>
<keyword evidence="8" id="KW-0804">Transcription</keyword>
<dbReference type="SMART" id="SM00355">
    <property type="entry name" value="ZnF_C2H2"/>
    <property type="match status" value="5"/>
</dbReference>
<dbReference type="InterPro" id="IPR036236">
    <property type="entry name" value="Znf_C2H2_sf"/>
</dbReference>
<proteinExistence type="predicted"/>
<reference evidence="12" key="1">
    <citation type="submission" date="2020-07" db="EMBL/GenBank/DDBJ databases">
        <title>The High-quality genome of the commercially important snow crab, Chionoecetes opilio.</title>
        <authorList>
            <person name="Jeong J.-H."/>
            <person name="Ryu S."/>
        </authorList>
    </citation>
    <scope>NUCLEOTIDE SEQUENCE</scope>
    <source>
        <strain evidence="12">MADBK_172401_WGS</strain>
        <tissue evidence="12">Digestive gland</tissue>
    </source>
</reference>
<keyword evidence="5" id="KW-0862">Zinc</keyword>
<dbReference type="InterPro" id="IPR013087">
    <property type="entry name" value="Znf_C2H2_type"/>
</dbReference>
<name>A0A8J4YFM7_CHIOP</name>
<evidence type="ECO:0000256" key="9">
    <source>
        <dbReference type="ARBA" id="ARBA00023242"/>
    </source>
</evidence>
<evidence type="ECO:0000256" key="3">
    <source>
        <dbReference type="ARBA" id="ARBA00022737"/>
    </source>
</evidence>
<evidence type="ECO:0000313" key="12">
    <source>
        <dbReference type="EMBL" id="KAG0726432.1"/>
    </source>
</evidence>
<feature type="domain" description="C2H2-type" evidence="11">
    <location>
        <begin position="211"/>
        <end position="240"/>
    </location>
</feature>
<feature type="domain" description="C2H2-type" evidence="11">
    <location>
        <begin position="95"/>
        <end position="124"/>
    </location>
</feature>
<dbReference type="PANTHER" id="PTHR23235">
    <property type="entry name" value="KRUEPPEL-LIKE TRANSCRIPTION FACTOR"/>
    <property type="match status" value="1"/>
</dbReference>
<feature type="domain" description="C2H2-type" evidence="11">
    <location>
        <begin position="153"/>
        <end position="182"/>
    </location>
</feature>
<evidence type="ECO:0000256" key="4">
    <source>
        <dbReference type="ARBA" id="ARBA00022771"/>
    </source>
</evidence>
<evidence type="ECO:0000256" key="10">
    <source>
        <dbReference type="PROSITE-ProRule" id="PRU00042"/>
    </source>
</evidence>
<evidence type="ECO:0000259" key="11">
    <source>
        <dbReference type="PROSITE" id="PS50157"/>
    </source>
</evidence>
<dbReference type="EMBL" id="JACEEZ010004415">
    <property type="protein sequence ID" value="KAG0726432.1"/>
    <property type="molecule type" value="Genomic_DNA"/>
</dbReference>
<gene>
    <name evidence="12" type="primary">znf143</name>
    <name evidence="12" type="ORF">GWK47_036562</name>
</gene>
<protein>
    <submittedName>
        <fullName evidence="12">Zinc finger protein 143</fullName>
    </submittedName>
</protein>
<sequence length="438" mass="48471">MEEGVVTIKGEVEDPMETSQHTSVVVVEEGRGAVTVELPDGTQAIVHNAITEEPQDDMEGVAIQLDDGRIGYICGDTLLQAMSEGQDAMLPGPKFVCRFQNCDKSYSSVHHLKTHQRNHTGQRPHICHTCKKRFTTGYALKSHLRTHTGEKPYKCPEELCPKSFKTSGDLQKHVRTHTGERPFKCEVCEKSFTTSNIRKVHMRVHTGEKPYECQYEGCGRRFASATNYRNHCRIHTGEKPYVCSVQAGVELMFYRQMSTLLVHKRSVHNIIDSEEGQMLWMPAGLDILAEDQDGNEVSLQEGTTLLPAASTSTPRAIHLPSGMVVKKQDQSGIMGGLRGCLRTTQCNLDWTHNGSIFVFTDPTNLATLQLAVAGSAECETGLGDTVEVIRLDDFTSVAESTITEDVPETTTLKQDLCARKGKLIIVKEVGLKEGKSSH</sequence>
<dbReference type="GO" id="GO:0003677">
    <property type="term" value="F:DNA binding"/>
    <property type="evidence" value="ECO:0007669"/>
    <property type="project" value="UniProtKB-KW"/>
</dbReference>
<dbReference type="Pfam" id="PF13912">
    <property type="entry name" value="zf-C2H2_6"/>
    <property type="match status" value="1"/>
</dbReference>
<keyword evidence="4 10" id="KW-0863">Zinc-finger</keyword>
<dbReference type="GO" id="GO:0005634">
    <property type="term" value="C:nucleus"/>
    <property type="evidence" value="ECO:0007669"/>
    <property type="project" value="UniProtKB-SubCell"/>
</dbReference>
<dbReference type="PROSITE" id="PS50157">
    <property type="entry name" value="ZINC_FINGER_C2H2_2"/>
    <property type="match status" value="5"/>
</dbReference>
<dbReference type="Pfam" id="PF00096">
    <property type="entry name" value="zf-C2H2"/>
    <property type="match status" value="2"/>
</dbReference>
<keyword evidence="7" id="KW-0238">DNA-binding</keyword>
<keyword evidence="9" id="KW-0539">Nucleus</keyword>
<evidence type="ECO:0000313" key="13">
    <source>
        <dbReference type="Proteomes" id="UP000770661"/>
    </source>
</evidence>
<evidence type="ECO:0000256" key="1">
    <source>
        <dbReference type="ARBA" id="ARBA00004123"/>
    </source>
</evidence>
<keyword evidence="2" id="KW-0479">Metal-binding</keyword>
<dbReference type="Proteomes" id="UP000770661">
    <property type="component" value="Unassembled WGS sequence"/>
</dbReference>
<accession>A0A8J4YFM7</accession>
<feature type="domain" description="C2H2-type" evidence="11">
    <location>
        <begin position="183"/>
        <end position="210"/>
    </location>
</feature>
<evidence type="ECO:0000256" key="2">
    <source>
        <dbReference type="ARBA" id="ARBA00022723"/>
    </source>
</evidence>
<organism evidence="12 13">
    <name type="scientific">Chionoecetes opilio</name>
    <name type="common">Atlantic snow crab</name>
    <name type="synonym">Cancer opilio</name>
    <dbReference type="NCBI Taxonomy" id="41210"/>
    <lineage>
        <taxon>Eukaryota</taxon>
        <taxon>Metazoa</taxon>
        <taxon>Ecdysozoa</taxon>
        <taxon>Arthropoda</taxon>
        <taxon>Crustacea</taxon>
        <taxon>Multicrustacea</taxon>
        <taxon>Malacostraca</taxon>
        <taxon>Eumalacostraca</taxon>
        <taxon>Eucarida</taxon>
        <taxon>Decapoda</taxon>
        <taxon>Pleocyemata</taxon>
        <taxon>Brachyura</taxon>
        <taxon>Eubrachyura</taxon>
        <taxon>Majoidea</taxon>
        <taxon>Majidae</taxon>
        <taxon>Chionoecetes</taxon>
    </lineage>
</organism>
<dbReference type="Gene3D" id="3.30.160.60">
    <property type="entry name" value="Classic Zinc Finger"/>
    <property type="match status" value="6"/>
</dbReference>
<keyword evidence="6" id="KW-0805">Transcription regulation</keyword>
<comment type="caution">
    <text evidence="12">The sequence shown here is derived from an EMBL/GenBank/DDBJ whole genome shotgun (WGS) entry which is preliminary data.</text>
</comment>
<feature type="domain" description="C2H2-type" evidence="11">
    <location>
        <begin position="125"/>
        <end position="152"/>
    </location>
</feature>
<keyword evidence="13" id="KW-1185">Reference proteome</keyword>
<dbReference type="GO" id="GO:0006355">
    <property type="term" value="P:regulation of DNA-templated transcription"/>
    <property type="evidence" value="ECO:0007669"/>
    <property type="project" value="UniProtKB-ARBA"/>
</dbReference>
<dbReference type="PROSITE" id="PS00028">
    <property type="entry name" value="ZINC_FINGER_C2H2_1"/>
    <property type="match status" value="5"/>
</dbReference>
<evidence type="ECO:0000256" key="5">
    <source>
        <dbReference type="ARBA" id="ARBA00022833"/>
    </source>
</evidence>
<evidence type="ECO:0000256" key="6">
    <source>
        <dbReference type="ARBA" id="ARBA00023015"/>
    </source>
</evidence>
<keyword evidence="3" id="KW-0677">Repeat</keyword>
<dbReference type="FunFam" id="3.30.160.60:FF:000072">
    <property type="entry name" value="zinc finger protein 143 isoform X1"/>
    <property type="match status" value="1"/>
</dbReference>
<dbReference type="FunFam" id="3.30.160.60:FF:000875">
    <property type="entry name" value="zinc finger protein 236 isoform X7"/>
    <property type="match status" value="1"/>
</dbReference>
<comment type="subcellular location">
    <subcellularLocation>
        <location evidence="1">Nucleus</location>
    </subcellularLocation>
</comment>
<evidence type="ECO:0000256" key="7">
    <source>
        <dbReference type="ARBA" id="ARBA00023125"/>
    </source>
</evidence>
<evidence type="ECO:0000256" key="8">
    <source>
        <dbReference type="ARBA" id="ARBA00023163"/>
    </source>
</evidence>
<dbReference type="SUPFAM" id="SSF57667">
    <property type="entry name" value="beta-beta-alpha zinc fingers"/>
    <property type="match status" value="3"/>
</dbReference>